<accession>A0ABD1YCX2</accession>
<gene>
    <name evidence="1" type="ORF">R1flu_013207</name>
</gene>
<keyword evidence="2" id="KW-1185">Reference proteome</keyword>
<organism evidence="1 2">
    <name type="scientific">Riccia fluitans</name>
    <dbReference type="NCBI Taxonomy" id="41844"/>
    <lineage>
        <taxon>Eukaryota</taxon>
        <taxon>Viridiplantae</taxon>
        <taxon>Streptophyta</taxon>
        <taxon>Embryophyta</taxon>
        <taxon>Marchantiophyta</taxon>
        <taxon>Marchantiopsida</taxon>
        <taxon>Marchantiidae</taxon>
        <taxon>Marchantiales</taxon>
        <taxon>Ricciaceae</taxon>
        <taxon>Riccia</taxon>
    </lineage>
</organism>
<reference evidence="1 2" key="1">
    <citation type="submission" date="2024-09" db="EMBL/GenBank/DDBJ databases">
        <title>Chromosome-scale assembly of Riccia fluitans.</title>
        <authorList>
            <person name="Paukszto L."/>
            <person name="Sawicki J."/>
            <person name="Karawczyk K."/>
            <person name="Piernik-Szablinska J."/>
            <person name="Szczecinska M."/>
            <person name="Mazdziarz M."/>
        </authorList>
    </citation>
    <scope>NUCLEOTIDE SEQUENCE [LARGE SCALE GENOMIC DNA]</scope>
    <source>
        <strain evidence="1">Rf_01</strain>
        <tissue evidence="1">Aerial parts of the thallus</tissue>
    </source>
</reference>
<dbReference type="EMBL" id="JBHFFA010000004">
    <property type="protein sequence ID" value="KAL2628521.1"/>
    <property type="molecule type" value="Genomic_DNA"/>
</dbReference>
<dbReference type="Proteomes" id="UP001605036">
    <property type="component" value="Unassembled WGS sequence"/>
</dbReference>
<protein>
    <submittedName>
        <fullName evidence="1">Uncharacterized protein</fullName>
    </submittedName>
</protein>
<proteinExistence type="predicted"/>
<dbReference type="AlphaFoldDB" id="A0ABD1YCX2"/>
<sequence length="152" mass="16987">MWCFHDFIGEPADNLTLLVKWELSIDGKAMDVVGSSQGSQPLQEMLDIVEADVDVVVGTANNWTRLDAVDLVPGTDLTPGWDIESGASTDHCLLADELRQPNLNPPRVKVELAFPSQSMENRPRVRHLAINSHRQKRYMSIQSELIEGCMFV</sequence>
<comment type="caution">
    <text evidence="1">The sequence shown here is derived from an EMBL/GenBank/DDBJ whole genome shotgun (WGS) entry which is preliminary data.</text>
</comment>
<evidence type="ECO:0000313" key="2">
    <source>
        <dbReference type="Proteomes" id="UP001605036"/>
    </source>
</evidence>
<evidence type="ECO:0000313" key="1">
    <source>
        <dbReference type="EMBL" id="KAL2628521.1"/>
    </source>
</evidence>
<name>A0ABD1YCX2_9MARC</name>